<dbReference type="InterPro" id="IPR036291">
    <property type="entry name" value="NAD(P)-bd_dom_sf"/>
</dbReference>
<comment type="caution">
    <text evidence="2">The sequence shown here is derived from an EMBL/GenBank/DDBJ whole genome shotgun (WGS) entry which is preliminary data.</text>
</comment>
<protein>
    <submittedName>
        <fullName evidence="2">Complex I NDUFA9 subunit family protein</fullName>
    </submittedName>
</protein>
<dbReference type="InterPro" id="IPR001509">
    <property type="entry name" value="Epimerase_deHydtase"/>
</dbReference>
<evidence type="ECO:0000313" key="2">
    <source>
        <dbReference type="EMBL" id="GAA0569060.1"/>
    </source>
</evidence>
<dbReference type="SUPFAM" id="SSF51735">
    <property type="entry name" value="NAD(P)-binding Rossmann-fold domains"/>
    <property type="match status" value="1"/>
</dbReference>
<dbReference type="PANTHER" id="PTHR12126">
    <property type="entry name" value="NADH-UBIQUINONE OXIDOREDUCTASE 39 KDA SUBUNIT-RELATED"/>
    <property type="match status" value="1"/>
</dbReference>
<dbReference type="Proteomes" id="UP001499951">
    <property type="component" value="Unassembled WGS sequence"/>
</dbReference>
<dbReference type="EMBL" id="BAAADD010000004">
    <property type="protein sequence ID" value="GAA0569060.1"/>
    <property type="molecule type" value="Genomic_DNA"/>
</dbReference>
<name>A0ABP3PKE6_9PROT</name>
<organism evidence="2 3">
    <name type="scientific">Rhizomicrobium electricum</name>
    <dbReference type="NCBI Taxonomy" id="480070"/>
    <lineage>
        <taxon>Bacteria</taxon>
        <taxon>Pseudomonadati</taxon>
        <taxon>Pseudomonadota</taxon>
        <taxon>Alphaproteobacteria</taxon>
        <taxon>Micropepsales</taxon>
        <taxon>Micropepsaceae</taxon>
        <taxon>Rhizomicrobium</taxon>
    </lineage>
</organism>
<dbReference type="PANTHER" id="PTHR12126:SF11">
    <property type="entry name" value="NADH DEHYDROGENASE [UBIQUINONE] 1 ALPHA SUBCOMPLEX SUBUNIT 9, MITOCHONDRIAL"/>
    <property type="match status" value="1"/>
</dbReference>
<keyword evidence="3" id="KW-1185">Reference proteome</keyword>
<dbReference type="CDD" id="cd05271">
    <property type="entry name" value="NDUFA9_like_SDR_a"/>
    <property type="match status" value="1"/>
</dbReference>
<evidence type="ECO:0000313" key="3">
    <source>
        <dbReference type="Proteomes" id="UP001499951"/>
    </source>
</evidence>
<gene>
    <name evidence="2" type="ORF">GCM10008942_17130</name>
</gene>
<proteinExistence type="predicted"/>
<accession>A0ABP3PKE6</accession>
<dbReference type="Gene3D" id="3.40.50.720">
    <property type="entry name" value="NAD(P)-binding Rossmann-like Domain"/>
    <property type="match status" value="1"/>
</dbReference>
<dbReference type="InterPro" id="IPR051207">
    <property type="entry name" value="ComplexI_NDUFA9_subunit"/>
</dbReference>
<dbReference type="RefSeq" id="WP_166929745.1">
    <property type="nucleotide sequence ID" value="NZ_BAAADD010000004.1"/>
</dbReference>
<feature type="domain" description="NAD-dependent epimerase/dehydratase" evidence="1">
    <location>
        <begin position="6"/>
        <end position="215"/>
    </location>
</feature>
<evidence type="ECO:0000259" key="1">
    <source>
        <dbReference type="Pfam" id="PF01370"/>
    </source>
</evidence>
<reference evidence="3" key="1">
    <citation type="journal article" date="2019" name="Int. J. Syst. Evol. Microbiol.">
        <title>The Global Catalogue of Microorganisms (GCM) 10K type strain sequencing project: providing services to taxonomists for standard genome sequencing and annotation.</title>
        <authorList>
            <consortium name="The Broad Institute Genomics Platform"/>
            <consortium name="The Broad Institute Genome Sequencing Center for Infectious Disease"/>
            <person name="Wu L."/>
            <person name="Ma J."/>
        </authorList>
    </citation>
    <scope>NUCLEOTIDE SEQUENCE [LARGE SCALE GENOMIC DNA]</scope>
    <source>
        <strain evidence="3">JCM 15089</strain>
    </source>
</reference>
<dbReference type="Pfam" id="PF01370">
    <property type="entry name" value="Epimerase"/>
    <property type="match status" value="1"/>
</dbReference>
<sequence>MPNDLVTVFGASGFVGRHIVRALTAQGFRVRAVCRKPNLANYLLPAGHVGQIQLLKANINNEEDVARALEGAVAAVNAAGVLFGHGLQSLEAINADASGRIARAALKADVGTLVHVSAIGADTQAISEYARTKGLGERAVHEGFPRAVIMRPSLVFGPEDAFFNRFAAMARFLPALPLIGGGKTKFQPVFVGDVAAAVARAVSDPAMAGRTYQLGGPKTYTFRALLEFILAETGRKRLLMPLPFWLAGLQGFFLQMPSFILPIKPMLTVDQVRLLKSDNIVQDGAFTLDDLDIEPTSVEKIVPTYLWRFHPKGQFRDVQRLAAH</sequence>